<proteinExistence type="predicted"/>
<comment type="caution">
    <text evidence="1">The sequence shown here is derived from an EMBL/GenBank/DDBJ whole genome shotgun (WGS) entry which is preliminary data.</text>
</comment>
<sequence length="145" mass="17238">MFEDTNRDLKVISNTFDLDFMFIITKNVHSNDIANEKPGMFISNDGGRNIKRHQIMNRGNPVYITEIISLKRYMFCLSEINLTFVYMDKYLNEIHMQTFEEHDQISPHLTHEEYMSKLSLQTNTKVRILLLNIKKFKMLHSVQSF</sequence>
<dbReference type="EMBL" id="JWZT01003563">
    <property type="protein sequence ID" value="KII66288.1"/>
    <property type="molecule type" value="Genomic_DNA"/>
</dbReference>
<dbReference type="Proteomes" id="UP000031668">
    <property type="component" value="Unassembled WGS sequence"/>
</dbReference>
<evidence type="ECO:0000313" key="1">
    <source>
        <dbReference type="EMBL" id="KII66288.1"/>
    </source>
</evidence>
<keyword evidence="2" id="KW-1185">Reference proteome</keyword>
<reference evidence="1 2" key="1">
    <citation type="journal article" date="2014" name="Genome Biol. Evol.">
        <title>The genome of the myxosporean Thelohanellus kitauei shows adaptations to nutrient acquisition within its fish host.</title>
        <authorList>
            <person name="Yang Y."/>
            <person name="Xiong J."/>
            <person name="Zhou Z."/>
            <person name="Huo F."/>
            <person name="Miao W."/>
            <person name="Ran C."/>
            <person name="Liu Y."/>
            <person name="Zhang J."/>
            <person name="Feng J."/>
            <person name="Wang M."/>
            <person name="Wang M."/>
            <person name="Wang L."/>
            <person name="Yao B."/>
        </authorList>
    </citation>
    <scope>NUCLEOTIDE SEQUENCE [LARGE SCALE GENOMIC DNA]</scope>
    <source>
        <strain evidence="1">Wuqing</strain>
    </source>
</reference>
<gene>
    <name evidence="1" type="ORF">RF11_14718</name>
</gene>
<name>A0A0C2JAW6_THEKT</name>
<dbReference type="AlphaFoldDB" id="A0A0C2JAW6"/>
<evidence type="ECO:0000313" key="2">
    <source>
        <dbReference type="Proteomes" id="UP000031668"/>
    </source>
</evidence>
<organism evidence="1 2">
    <name type="scientific">Thelohanellus kitauei</name>
    <name type="common">Myxosporean</name>
    <dbReference type="NCBI Taxonomy" id="669202"/>
    <lineage>
        <taxon>Eukaryota</taxon>
        <taxon>Metazoa</taxon>
        <taxon>Cnidaria</taxon>
        <taxon>Myxozoa</taxon>
        <taxon>Myxosporea</taxon>
        <taxon>Bivalvulida</taxon>
        <taxon>Platysporina</taxon>
        <taxon>Myxobolidae</taxon>
        <taxon>Thelohanellus</taxon>
    </lineage>
</organism>
<protein>
    <submittedName>
        <fullName evidence="1">Uncharacterized protein</fullName>
    </submittedName>
</protein>
<accession>A0A0C2JAW6</accession>